<keyword evidence="2" id="KW-0472">Membrane</keyword>
<feature type="compositionally biased region" description="Low complexity" evidence="1">
    <location>
        <begin position="350"/>
        <end position="364"/>
    </location>
</feature>
<evidence type="ECO:0000313" key="4">
    <source>
        <dbReference type="EMBL" id="PMD17491.1"/>
    </source>
</evidence>
<organism evidence="4 5">
    <name type="scientific">Hyaloscypha hepaticicola</name>
    <dbReference type="NCBI Taxonomy" id="2082293"/>
    <lineage>
        <taxon>Eukaryota</taxon>
        <taxon>Fungi</taxon>
        <taxon>Dikarya</taxon>
        <taxon>Ascomycota</taxon>
        <taxon>Pezizomycotina</taxon>
        <taxon>Leotiomycetes</taxon>
        <taxon>Helotiales</taxon>
        <taxon>Hyaloscyphaceae</taxon>
        <taxon>Hyaloscypha</taxon>
    </lineage>
</organism>
<dbReference type="OrthoDB" id="5425848at2759"/>
<accession>A0A2J6PTZ3</accession>
<gene>
    <name evidence="4" type="ORF">NA56DRAFT_662131</name>
</gene>
<sequence>MLLSQTPASLLSLLLVALSRTPYANASPYPKDDLRDLGYEYLMGRQQCAGTLCGYNNQLCCAAGSACYTNAQNQAACTTVAADPGNGAFTVIPTVFTETDTVLTTSYYTSWYPASTPAPAPVTTAVVVAPMCTTSLGESSCGTICCASNQRCAYANSCTAYTSAYTPATSAAGGAPILPTSGSVLTSTAVVSATTTVSFTPPATASGSSLPITSSSSNNGLSPGAIAGIVIGVIAGIILLLLFCFCCIIKAGFDGLLALFGLGKRKRRSSERVEVIEERYSRHGSGTARPTHSTWFGAGRPATVVESRKRKSSGFGGLGYVGAGLLGLAAVLGLKRRHDRKEKPARSEVSGSSYYSYTDTSASE</sequence>
<name>A0A2J6PTZ3_9HELO</name>
<evidence type="ECO:0000313" key="5">
    <source>
        <dbReference type="Proteomes" id="UP000235672"/>
    </source>
</evidence>
<keyword evidence="2" id="KW-1133">Transmembrane helix</keyword>
<dbReference type="STRING" id="1745343.A0A2J6PTZ3"/>
<keyword evidence="3" id="KW-0732">Signal</keyword>
<feature type="signal peptide" evidence="3">
    <location>
        <begin position="1"/>
        <end position="26"/>
    </location>
</feature>
<evidence type="ECO:0000256" key="2">
    <source>
        <dbReference type="SAM" id="Phobius"/>
    </source>
</evidence>
<protein>
    <recommendedName>
        <fullName evidence="6">Mid2 domain-containing protein</fullName>
    </recommendedName>
</protein>
<dbReference type="Proteomes" id="UP000235672">
    <property type="component" value="Unassembled WGS sequence"/>
</dbReference>
<keyword evidence="2" id="KW-0812">Transmembrane</keyword>
<keyword evidence="5" id="KW-1185">Reference proteome</keyword>
<evidence type="ECO:0000256" key="3">
    <source>
        <dbReference type="SAM" id="SignalP"/>
    </source>
</evidence>
<evidence type="ECO:0000256" key="1">
    <source>
        <dbReference type="SAM" id="MobiDB-lite"/>
    </source>
</evidence>
<dbReference type="EMBL" id="KZ613499">
    <property type="protein sequence ID" value="PMD17491.1"/>
    <property type="molecule type" value="Genomic_DNA"/>
</dbReference>
<proteinExistence type="predicted"/>
<reference evidence="4 5" key="1">
    <citation type="submission" date="2016-05" db="EMBL/GenBank/DDBJ databases">
        <title>A degradative enzymes factory behind the ericoid mycorrhizal symbiosis.</title>
        <authorList>
            <consortium name="DOE Joint Genome Institute"/>
            <person name="Martino E."/>
            <person name="Morin E."/>
            <person name="Grelet G."/>
            <person name="Kuo A."/>
            <person name="Kohler A."/>
            <person name="Daghino S."/>
            <person name="Barry K."/>
            <person name="Choi C."/>
            <person name="Cichocki N."/>
            <person name="Clum A."/>
            <person name="Copeland A."/>
            <person name="Hainaut M."/>
            <person name="Haridas S."/>
            <person name="Labutti K."/>
            <person name="Lindquist E."/>
            <person name="Lipzen A."/>
            <person name="Khouja H.-R."/>
            <person name="Murat C."/>
            <person name="Ohm R."/>
            <person name="Olson A."/>
            <person name="Spatafora J."/>
            <person name="Veneault-Fourrey C."/>
            <person name="Henrissat B."/>
            <person name="Grigoriev I."/>
            <person name="Martin F."/>
            <person name="Perotto S."/>
        </authorList>
    </citation>
    <scope>NUCLEOTIDE SEQUENCE [LARGE SCALE GENOMIC DNA]</scope>
    <source>
        <strain evidence="4 5">UAMH 7357</strain>
    </source>
</reference>
<dbReference type="AlphaFoldDB" id="A0A2J6PTZ3"/>
<dbReference type="PANTHER" id="PTHR16861">
    <property type="entry name" value="GLYCOPROTEIN 38"/>
    <property type="match status" value="1"/>
</dbReference>
<evidence type="ECO:0008006" key="6">
    <source>
        <dbReference type="Google" id="ProtNLM"/>
    </source>
</evidence>
<dbReference type="PANTHER" id="PTHR16861:SF10">
    <property type="entry name" value="MID2 DOMAIN-CONTAINING PROTEIN"/>
    <property type="match status" value="1"/>
</dbReference>
<feature type="region of interest" description="Disordered" evidence="1">
    <location>
        <begin position="339"/>
        <end position="364"/>
    </location>
</feature>
<feature type="transmembrane region" description="Helical" evidence="2">
    <location>
        <begin position="229"/>
        <end position="262"/>
    </location>
</feature>
<feature type="chain" id="PRO_5014342239" description="Mid2 domain-containing protein" evidence="3">
    <location>
        <begin position="27"/>
        <end position="364"/>
    </location>
</feature>
<feature type="transmembrane region" description="Helical" evidence="2">
    <location>
        <begin position="315"/>
        <end position="334"/>
    </location>
</feature>